<evidence type="ECO:0000256" key="4">
    <source>
        <dbReference type="ARBA" id="ARBA00022679"/>
    </source>
</evidence>
<keyword evidence="3" id="KW-0997">Cell inner membrane</keyword>
<accession>A0A1H6S2X6</accession>
<dbReference type="Pfam" id="PF03279">
    <property type="entry name" value="Lip_A_acyltrans"/>
    <property type="match status" value="1"/>
</dbReference>
<keyword evidence="2" id="KW-1003">Cell membrane</keyword>
<keyword evidence="4 7" id="KW-0808">Transferase</keyword>
<evidence type="ECO:0000313" key="8">
    <source>
        <dbReference type="Proteomes" id="UP000199532"/>
    </source>
</evidence>
<dbReference type="CDD" id="cd07984">
    <property type="entry name" value="LPLAT_LABLAT-like"/>
    <property type="match status" value="1"/>
</dbReference>
<dbReference type="GO" id="GO:0009247">
    <property type="term" value="P:glycolipid biosynthetic process"/>
    <property type="evidence" value="ECO:0007669"/>
    <property type="project" value="UniProtKB-ARBA"/>
</dbReference>
<dbReference type="OrthoDB" id="9801955at2"/>
<dbReference type="InterPro" id="IPR004960">
    <property type="entry name" value="LipA_acyltrans"/>
</dbReference>
<dbReference type="AlphaFoldDB" id="A0A1H6S2X6"/>
<proteinExistence type="predicted"/>
<dbReference type="STRING" id="408657.SAMN04487995_1704"/>
<dbReference type="PANTHER" id="PTHR30606">
    <property type="entry name" value="LIPID A BIOSYNTHESIS LAUROYL ACYLTRANSFERASE"/>
    <property type="match status" value="1"/>
</dbReference>
<dbReference type="Proteomes" id="UP000199532">
    <property type="component" value="Unassembled WGS sequence"/>
</dbReference>
<keyword evidence="8" id="KW-1185">Reference proteome</keyword>
<keyword evidence="5" id="KW-0472">Membrane</keyword>
<dbReference type="PANTHER" id="PTHR30606:SF10">
    <property type="entry name" value="PHOSPHATIDYLINOSITOL MANNOSIDE ACYLTRANSFERASE"/>
    <property type="match status" value="1"/>
</dbReference>
<evidence type="ECO:0000256" key="1">
    <source>
        <dbReference type="ARBA" id="ARBA00004533"/>
    </source>
</evidence>
<comment type="subcellular location">
    <subcellularLocation>
        <location evidence="1">Cell inner membrane</location>
    </subcellularLocation>
</comment>
<evidence type="ECO:0000256" key="6">
    <source>
        <dbReference type="ARBA" id="ARBA00023315"/>
    </source>
</evidence>
<keyword evidence="6" id="KW-0012">Acyltransferase</keyword>
<dbReference type="GO" id="GO:0005886">
    <property type="term" value="C:plasma membrane"/>
    <property type="evidence" value="ECO:0007669"/>
    <property type="project" value="UniProtKB-SubCell"/>
</dbReference>
<reference evidence="7 8" key="1">
    <citation type="submission" date="2016-10" db="EMBL/GenBank/DDBJ databases">
        <authorList>
            <person name="de Groot N.N."/>
        </authorList>
    </citation>
    <scope>NUCLEOTIDE SEQUENCE [LARGE SCALE GENOMIC DNA]</scope>
    <source>
        <strain evidence="7 8">DSM 19938</strain>
    </source>
</reference>
<name>A0A1H6S2X6_9BACT</name>
<protein>
    <submittedName>
        <fullName evidence="7">KDO2-lipid IV(A) lauroyltransferase</fullName>
    </submittedName>
</protein>
<evidence type="ECO:0000313" key="7">
    <source>
        <dbReference type="EMBL" id="SEI62249.1"/>
    </source>
</evidence>
<organism evidence="7 8">
    <name type="scientific">Dyadobacter koreensis</name>
    <dbReference type="NCBI Taxonomy" id="408657"/>
    <lineage>
        <taxon>Bacteria</taxon>
        <taxon>Pseudomonadati</taxon>
        <taxon>Bacteroidota</taxon>
        <taxon>Cytophagia</taxon>
        <taxon>Cytophagales</taxon>
        <taxon>Spirosomataceae</taxon>
        <taxon>Dyadobacter</taxon>
    </lineage>
</organism>
<sequence>MPVCTSFFEPVKVQSMAISSDSHAEKTNVNKPLRIWVYKAFSEILFIFLSKIVGYRKDVILQNFRNSFPEIPKSKEAGLVNSYYRHLSDLLVELFLLNNLKTKEISHFVRYENIQLLTRLYRSGKDILLLASHYGNWEYLLTLPLVTDYEVIAVYSPISNAAIDQCMLRLRSRFGVRLVKKSDWYRTVLKENYGKPRIYVMIADQRPVPPYKNPVHFLGKTTFVQAGCERIGQKLNCAIVYTDVEKMARHRYKFKFKLMRDSGTEIRSGEILEAYYRELEKTILRNPSCWLWSHNRWKNHEAT</sequence>
<evidence type="ECO:0000256" key="2">
    <source>
        <dbReference type="ARBA" id="ARBA00022475"/>
    </source>
</evidence>
<evidence type="ECO:0000256" key="3">
    <source>
        <dbReference type="ARBA" id="ARBA00022519"/>
    </source>
</evidence>
<evidence type="ECO:0000256" key="5">
    <source>
        <dbReference type="ARBA" id="ARBA00023136"/>
    </source>
</evidence>
<dbReference type="GO" id="GO:0016746">
    <property type="term" value="F:acyltransferase activity"/>
    <property type="evidence" value="ECO:0007669"/>
    <property type="project" value="UniProtKB-KW"/>
</dbReference>
<gene>
    <name evidence="7" type="ORF">SAMN04487995_1704</name>
</gene>
<dbReference type="EMBL" id="FNXY01000002">
    <property type="protein sequence ID" value="SEI62249.1"/>
    <property type="molecule type" value="Genomic_DNA"/>
</dbReference>